<feature type="non-terminal residue" evidence="1">
    <location>
        <position position="79"/>
    </location>
</feature>
<gene>
    <name evidence="1" type="ORF">LCGC14_2692210</name>
</gene>
<reference evidence="1" key="1">
    <citation type="journal article" date="2015" name="Nature">
        <title>Complex archaea that bridge the gap between prokaryotes and eukaryotes.</title>
        <authorList>
            <person name="Spang A."/>
            <person name="Saw J.H."/>
            <person name="Jorgensen S.L."/>
            <person name="Zaremba-Niedzwiedzka K."/>
            <person name="Martijn J."/>
            <person name="Lind A.E."/>
            <person name="van Eijk R."/>
            <person name="Schleper C."/>
            <person name="Guy L."/>
            <person name="Ettema T.J."/>
        </authorList>
    </citation>
    <scope>NUCLEOTIDE SEQUENCE</scope>
</reference>
<sequence>MTKFLDAKPCNFKLRFSPYVWAKLLYLRDAGDTEVGMYGITSTEDPMLITDVKLVKQKCTSCTVELDTEDSVQFVDRML</sequence>
<proteinExistence type="predicted"/>
<dbReference type="AlphaFoldDB" id="A0A0F9CA17"/>
<organism evidence="1">
    <name type="scientific">marine sediment metagenome</name>
    <dbReference type="NCBI Taxonomy" id="412755"/>
    <lineage>
        <taxon>unclassified sequences</taxon>
        <taxon>metagenomes</taxon>
        <taxon>ecological metagenomes</taxon>
    </lineage>
</organism>
<protein>
    <submittedName>
        <fullName evidence="1">Uncharacterized protein</fullName>
    </submittedName>
</protein>
<name>A0A0F9CA17_9ZZZZ</name>
<comment type="caution">
    <text evidence="1">The sequence shown here is derived from an EMBL/GenBank/DDBJ whole genome shotgun (WGS) entry which is preliminary data.</text>
</comment>
<dbReference type="EMBL" id="LAZR01047744">
    <property type="protein sequence ID" value="KKK93506.1"/>
    <property type="molecule type" value="Genomic_DNA"/>
</dbReference>
<accession>A0A0F9CA17</accession>
<evidence type="ECO:0000313" key="1">
    <source>
        <dbReference type="EMBL" id="KKK93506.1"/>
    </source>
</evidence>